<dbReference type="SUPFAM" id="SSF74853">
    <property type="entry name" value="Lamin A/C globular tail domain"/>
    <property type="match status" value="1"/>
</dbReference>
<feature type="coiled-coil region" evidence="10">
    <location>
        <begin position="311"/>
        <end position="338"/>
    </location>
</feature>
<feature type="chain" id="PRO_5043140679" description="Uracil-DNA glycosylase" evidence="12">
    <location>
        <begin position="28"/>
        <end position="1118"/>
    </location>
</feature>
<keyword evidence="4" id="KW-0403">Intermediate filament</keyword>
<feature type="signal peptide" evidence="12">
    <location>
        <begin position="1"/>
        <end position="27"/>
    </location>
</feature>
<dbReference type="InterPro" id="IPR036895">
    <property type="entry name" value="Uracil-DNA_glycosylase-like_sf"/>
</dbReference>
<dbReference type="SUPFAM" id="SSF64593">
    <property type="entry name" value="Intermediate filament protein, coiled coil region"/>
    <property type="match status" value="1"/>
</dbReference>
<feature type="compositionally biased region" description="Low complexity" evidence="11">
    <location>
        <begin position="819"/>
        <end position="833"/>
    </location>
</feature>
<comment type="catalytic activity">
    <reaction evidence="1 9">
        <text>Hydrolyzes single-stranded DNA or mismatched double-stranded DNA and polynucleotides, releasing free uracil.</text>
        <dbReference type="EC" id="3.2.2.27"/>
    </reaction>
</comment>
<dbReference type="SMART" id="SM01391">
    <property type="entry name" value="Filament"/>
    <property type="match status" value="1"/>
</dbReference>
<comment type="similarity">
    <text evidence="2 9">Belongs to the uracil-DNA glycosylase (UDG) superfamily. UNG family.</text>
</comment>
<keyword evidence="16" id="KW-1185">Reference proteome</keyword>
<evidence type="ECO:0000313" key="17">
    <source>
        <dbReference type="WBParaSite" id="SCUD_0000759101-mRNA-1"/>
    </source>
</evidence>
<keyword evidence="9" id="KW-0539">Nucleus</keyword>
<dbReference type="EC" id="3.2.2.27" evidence="3 9"/>
<evidence type="ECO:0000256" key="2">
    <source>
        <dbReference type="ARBA" id="ARBA00008184"/>
    </source>
</evidence>
<dbReference type="InterPro" id="IPR005122">
    <property type="entry name" value="Uracil-DNA_glycosylase-like"/>
</dbReference>
<proteinExistence type="inferred from homology"/>
<feature type="domain" description="Uracil-DNA glycosylase-like" evidence="13">
    <location>
        <begin position="938"/>
        <end position="1104"/>
    </location>
</feature>
<dbReference type="Proteomes" id="UP000279833">
    <property type="component" value="Unassembled WGS sequence"/>
</dbReference>
<dbReference type="SUPFAM" id="SSF52141">
    <property type="entry name" value="Uracil-DNA glycosylase-like"/>
    <property type="match status" value="1"/>
</dbReference>
<keyword evidence="12" id="KW-0732">Signal</keyword>
<name>A0A183JXZ3_9TREM</name>
<evidence type="ECO:0000259" key="14">
    <source>
        <dbReference type="SMART" id="SM01391"/>
    </source>
</evidence>
<evidence type="ECO:0000256" key="3">
    <source>
        <dbReference type="ARBA" id="ARBA00012030"/>
    </source>
</evidence>
<dbReference type="Gene3D" id="3.40.470.10">
    <property type="entry name" value="Uracil-DNA glycosylase-like domain"/>
    <property type="match status" value="1"/>
</dbReference>
<dbReference type="InterPro" id="IPR002043">
    <property type="entry name" value="UDG_fam1"/>
</dbReference>
<evidence type="ECO:0000256" key="12">
    <source>
        <dbReference type="SAM" id="SignalP"/>
    </source>
</evidence>
<dbReference type="NCBIfam" id="TIGR00628">
    <property type="entry name" value="ung"/>
    <property type="match status" value="1"/>
</dbReference>
<feature type="coiled-coil region" evidence="10">
    <location>
        <begin position="143"/>
        <end position="205"/>
    </location>
</feature>
<keyword evidence="5 9" id="KW-0227">DNA damage</keyword>
<feature type="compositionally biased region" description="Polar residues" evidence="11">
    <location>
        <begin position="652"/>
        <end position="674"/>
    </location>
</feature>
<evidence type="ECO:0000256" key="8">
    <source>
        <dbReference type="ARBA" id="ARBA00023204"/>
    </source>
</evidence>
<evidence type="ECO:0000256" key="9">
    <source>
        <dbReference type="HAMAP-Rule" id="MF_03166"/>
    </source>
</evidence>
<dbReference type="GO" id="GO:0005634">
    <property type="term" value="C:nucleus"/>
    <property type="evidence" value="ECO:0007669"/>
    <property type="project" value="UniProtKB-SubCell"/>
</dbReference>
<accession>A0A183JXZ3</accession>
<dbReference type="NCBIfam" id="NF003591">
    <property type="entry name" value="PRK05254.1-4"/>
    <property type="match status" value="1"/>
</dbReference>
<dbReference type="EMBL" id="UZAK01032399">
    <property type="protein sequence ID" value="VDP26909.1"/>
    <property type="molecule type" value="Genomic_DNA"/>
</dbReference>
<feature type="region of interest" description="Disordered" evidence="11">
    <location>
        <begin position="775"/>
        <end position="837"/>
    </location>
</feature>
<reference evidence="17" key="1">
    <citation type="submission" date="2016-06" db="UniProtKB">
        <authorList>
            <consortium name="WormBaseParasite"/>
        </authorList>
    </citation>
    <scope>IDENTIFICATION</scope>
</reference>
<keyword evidence="6 9" id="KW-0378">Hydrolase</keyword>
<evidence type="ECO:0000259" key="13">
    <source>
        <dbReference type="SMART" id="SM00986"/>
    </source>
</evidence>
<dbReference type="GO" id="GO:0005739">
    <property type="term" value="C:mitochondrion"/>
    <property type="evidence" value="ECO:0007669"/>
    <property type="project" value="UniProtKB-SubCell"/>
</dbReference>
<gene>
    <name evidence="15" type="ORF">SCUD_LOCUS7591</name>
</gene>
<reference evidence="15 16" key="2">
    <citation type="submission" date="2018-11" db="EMBL/GenBank/DDBJ databases">
        <authorList>
            <consortium name="Pathogen Informatics"/>
        </authorList>
    </citation>
    <scope>NUCLEOTIDE SEQUENCE [LARGE SCALE GENOMIC DNA]</scope>
    <source>
        <strain evidence="15">Dakar</strain>
        <strain evidence="16">Dakar, Senegal</strain>
    </source>
</reference>
<feature type="active site" description="Proton acceptor" evidence="9">
    <location>
        <position position="953"/>
    </location>
</feature>
<evidence type="ECO:0000256" key="4">
    <source>
        <dbReference type="ARBA" id="ARBA00022754"/>
    </source>
</evidence>
<evidence type="ECO:0000256" key="11">
    <source>
        <dbReference type="SAM" id="MobiDB-lite"/>
    </source>
</evidence>
<evidence type="ECO:0000256" key="5">
    <source>
        <dbReference type="ARBA" id="ARBA00022763"/>
    </source>
</evidence>
<dbReference type="NCBIfam" id="NF003589">
    <property type="entry name" value="PRK05254.1-2"/>
    <property type="match status" value="1"/>
</dbReference>
<dbReference type="HAMAP" id="MF_00148">
    <property type="entry name" value="UDG"/>
    <property type="match status" value="1"/>
</dbReference>
<dbReference type="FunFam" id="3.40.470.10:FF:000001">
    <property type="entry name" value="Uracil-DNA glycosylase"/>
    <property type="match status" value="1"/>
</dbReference>
<evidence type="ECO:0000256" key="6">
    <source>
        <dbReference type="ARBA" id="ARBA00022801"/>
    </source>
</evidence>
<dbReference type="SMART" id="SM00987">
    <property type="entry name" value="UreE_C"/>
    <property type="match status" value="1"/>
</dbReference>
<protein>
    <recommendedName>
        <fullName evidence="3 9">Uracil-DNA glycosylase</fullName>
        <shortName evidence="9">UDG</shortName>
        <ecNumber evidence="3 9">3.2.2.27</ecNumber>
    </recommendedName>
</protein>
<dbReference type="GO" id="GO:0004844">
    <property type="term" value="F:uracil DNA N-glycosylase activity"/>
    <property type="evidence" value="ECO:0007669"/>
    <property type="project" value="UniProtKB-UniRule"/>
</dbReference>
<dbReference type="PANTHER" id="PTHR11264">
    <property type="entry name" value="URACIL-DNA GLYCOSYLASE"/>
    <property type="match status" value="1"/>
</dbReference>
<feature type="region of interest" description="Disordered" evidence="11">
    <location>
        <begin position="48"/>
        <end position="75"/>
    </location>
</feature>
<evidence type="ECO:0000256" key="7">
    <source>
        <dbReference type="ARBA" id="ARBA00023054"/>
    </source>
</evidence>
<keyword evidence="9" id="KW-0496">Mitochondrion</keyword>
<dbReference type="Pfam" id="PF00038">
    <property type="entry name" value="Filament"/>
    <property type="match status" value="1"/>
</dbReference>
<dbReference type="STRING" id="6186.A0A183JXZ3"/>
<dbReference type="NCBIfam" id="NF003588">
    <property type="entry name" value="PRK05254.1-1"/>
    <property type="match status" value="1"/>
</dbReference>
<dbReference type="Gene3D" id="2.60.40.1260">
    <property type="entry name" value="Lamin Tail domain"/>
    <property type="match status" value="1"/>
</dbReference>
<evidence type="ECO:0000313" key="15">
    <source>
        <dbReference type="EMBL" id="VDP26909.1"/>
    </source>
</evidence>
<evidence type="ECO:0000256" key="1">
    <source>
        <dbReference type="ARBA" id="ARBA00001400"/>
    </source>
</evidence>
<dbReference type="InterPro" id="IPR036415">
    <property type="entry name" value="Lamin_tail_dom_sf"/>
</dbReference>
<evidence type="ECO:0000313" key="16">
    <source>
        <dbReference type="Proteomes" id="UP000279833"/>
    </source>
</evidence>
<dbReference type="AlphaFoldDB" id="A0A183JXZ3"/>
<feature type="compositionally biased region" description="Low complexity" evidence="11">
    <location>
        <begin position="775"/>
        <end position="785"/>
    </location>
</feature>
<comment type="function">
    <text evidence="9">Excises uracil residues from the DNA which can arise as a result of misincorporation of dUMP residues by DNA polymerase or due to deamination of cytosine.</text>
</comment>
<keyword evidence="7 10" id="KW-0175">Coiled coil</keyword>
<organism evidence="17">
    <name type="scientific">Schistosoma curassoni</name>
    <dbReference type="NCBI Taxonomy" id="6186"/>
    <lineage>
        <taxon>Eukaryota</taxon>
        <taxon>Metazoa</taxon>
        <taxon>Spiralia</taxon>
        <taxon>Lophotrochozoa</taxon>
        <taxon>Platyhelminthes</taxon>
        <taxon>Trematoda</taxon>
        <taxon>Digenea</taxon>
        <taxon>Strigeidida</taxon>
        <taxon>Schistosomatoidea</taxon>
        <taxon>Schistosomatidae</taxon>
        <taxon>Schistosoma</taxon>
    </lineage>
</organism>
<dbReference type="PANTHER" id="PTHR11264:SF0">
    <property type="entry name" value="URACIL-DNA GLYCOSYLASE"/>
    <property type="match status" value="1"/>
</dbReference>
<sequence>MSANSLPAYLSLIIQLIRWIAVILVSTKKPNSEFQEFIESPRKVNNSIGKARKALPKRPVPEGESSESSEEIKSPRSSSFDSLVISRLEEKEELQHLNDRFANYIEHLHKNIFNKEFSGHIDLLTNSLKNEMDDYVKVFSNEVELLRQNLNKTSLELTNAKIQLKKSTSDLDETIKQLERSKANETEMGNKIASLNVQLSQLQNQLDVCNNYKTDYDSLMDQHKMLKSQLENETLMHTDTKNKLLTALEQLEFKNQLLAKVSSVFFIYSTYIFATLDAEKLRSNSLEQDLRNKITECQRLSQLVSSQSSDLYNCRHELEATRKQLKDFEQQLKFNEDKLHGIISQHRSEVERLLELLTDKSTECTELAGIKIQLDAELAMYRKLLEGEESRLHLSPTEKILKGKPIVRTNITPTKRTYSDMYTSSLKSKQQSTGSCLHDVDLDHTDTNNIVQSYPLTTEREISEISDSHSKITNIDFNLHSSGLSTFPSSSSLIGDSLRITCRADGPIHFSSADPGEGLLRIYNASEDAIDLSNWHLYAGPTHEGSSDYVKLYTFHKSQNLQPHTELQVFLCFASEPSQVSSAKRVRPDVSAILHLITPVSVWNPYSSLIALQDSTGSVRATCEMESYCRKSDKISTSDVIAVDDEEDGSSDKVSSVCSDNDFTSNNDPQQQTVEDNNLNKSVVKITRLSEETTRTFQSHGEYFDLPKHVSSVRFRSDIWPNEVSIKLSYWDHFAFNIRNTHLSGAEQNGFNENFSLKIRLASSSKLSQSSQRTLTSFFSRTSTTPTQGELKRKLSSSECEGGDSDPPSKLLFSDENKSPTTGTISPSTTNTPNMKPLSPMNNHSFSLIGNTKHLFKSTELDKSAVNKMLAECRRRLTNRSNKNVLNLIQGISNEWFAILLEQIEHDKFQQLADFIAKEQNSGVTIYPPIEQIFTWTKLCLPTDIHVVILGQDPYHGPRQAHGLAFSVCRPVPAPPSLINMYKEISSSMNLANSNDNWPPKHGDLTGWAKQGVLLLNAVLTVRSSTPNSHKDKGWEFLTDAAIRYLNKNRNNLVFMLWGASAQKQGQSVDRKRHLVLNAPHPSPLSASRGFFGCGHFEKANEYLKQHGIKPIDWTKLD</sequence>
<dbReference type="CDD" id="cd10027">
    <property type="entry name" value="UDG-F1-like"/>
    <property type="match status" value="1"/>
</dbReference>
<dbReference type="Pfam" id="PF03167">
    <property type="entry name" value="UDG"/>
    <property type="match status" value="1"/>
</dbReference>
<dbReference type="GO" id="GO:0097510">
    <property type="term" value="P:base-excision repair, AP site formation via deaminated base removal"/>
    <property type="evidence" value="ECO:0007669"/>
    <property type="project" value="TreeGrafter"/>
</dbReference>
<dbReference type="GO" id="GO:0005882">
    <property type="term" value="C:intermediate filament"/>
    <property type="evidence" value="ECO:0007669"/>
    <property type="project" value="UniProtKB-KW"/>
</dbReference>
<comment type="subcellular location">
    <subcellularLocation>
        <location evidence="9">Mitochondrion</location>
    </subcellularLocation>
    <subcellularLocation>
        <location evidence="9">Nucleus</location>
    </subcellularLocation>
</comment>
<feature type="region of interest" description="Disordered" evidence="11">
    <location>
        <begin position="644"/>
        <end position="674"/>
    </location>
</feature>
<feature type="domain" description="IF rod" evidence="14">
    <location>
        <begin position="89"/>
        <end position="391"/>
    </location>
</feature>
<keyword evidence="8 9" id="KW-0234">DNA repair</keyword>
<evidence type="ECO:0000256" key="10">
    <source>
        <dbReference type="SAM" id="Coils"/>
    </source>
</evidence>
<dbReference type="WBParaSite" id="SCUD_0000759101-mRNA-1">
    <property type="protein sequence ID" value="SCUD_0000759101-mRNA-1"/>
    <property type="gene ID" value="SCUD_0000759101"/>
</dbReference>
<dbReference type="Gene3D" id="1.20.5.170">
    <property type="match status" value="1"/>
</dbReference>
<dbReference type="SMART" id="SM00986">
    <property type="entry name" value="UDG"/>
    <property type="match status" value="1"/>
</dbReference>
<dbReference type="InterPro" id="IPR039008">
    <property type="entry name" value="IF_rod_dom"/>
</dbReference>
<dbReference type="NCBIfam" id="NF003592">
    <property type="entry name" value="PRK05254.1-5"/>
    <property type="match status" value="1"/>
</dbReference>